<keyword evidence="1" id="KW-0472">Membrane</keyword>
<feature type="transmembrane region" description="Helical" evidence="1">
    <location>
        <begin position="242"/>
        <end position="261"/>
    </location>
</feature>
<feature type="transmembrane region" description="Helical" evidence="1">
    <location>
        <begin position="121"/>
        <end position="144"/>
    </location>
</feature>
<dbReference type="RefSeq" id="WP_130291397.1">
    <property type="nucleotide sequence ID" value="NZ_SHKL01000001.1"/>
</dbReference>
<dbReference type="Gene3D" id="1.10.3730.20">
    <property type="match status" value="1"/>
</dbReference>
<dbReference type="Proteomes" id="UP000291591">
    <property type="component" value="Unassembled WGS sequence"/>
</dbReference>
<dbReference type="OrthoDB" id="3357727at2"/>
<feature type="transmembrane region" description="Helical" evidence="1">
    <location>
        <begin position="97"/>
        <end position="114"/>
    </location>
</feature>
<evidence type="ECO:0000313" key="2">
    <source>
        <dbReference type="EMBL" id="RZT87214.1"/>
    </source>
</evidence>
<feature type="transmembrane region" description="Helical" evidence="1">
    <location>
        <begin position="35"/>
        <end position="55"/>
    </location>
</feature>
<evidence type="ECO:0000256" key="1">
    <source>
        <dbReference type="SAM" id="Phobius"/>
    </source>
</evidence>
<evidence type="ECO:0000313" key="3">
    <source>
        <dbReference type="Proteomes" id="UP000291591"/>
    </source>
</evidence>
<gene>
    <name evidence="2" type="ORF">EV383_4124</name>
</gene>
<keyword evidence="1" id="KW-1133">Transmembrane helix</keyword>
<accession>A0A4Q7V187</accession>
<comment type="caution">
    <text evidence="2">The sequence shown here is derived from an EMBL/GenBank/DDBJ whole genome shotgun (WGS) entry which is preliminary data.</text>
</comment>
<keyword evidence="1" id="KW-0812">Transmembrane</keyword>
<evidence type="ECO:0008006" key="4">
    <source>
        <dbReference type="Google" id="ProtNLM"/>
    </source>
</evidence>
<reference evidence="2 3" key="1">
    <citation type="submission" date="2019-02" db="EMBL/GenBank/DDBJ databases">
        <title>Sequencing the genomes of 1000 actinobacteria strains.</title>
        <authorList>
            <person name="Klenk H.-P."/>
        </authorList>
    </citation>
    <scope>NUCLEOTIDE SEQUENCE [LARGE SCALE GENOMIC DNA]</scope>
    <source>
        <strain evidence="2 3">DSM 45779</strain>
    </source>
</reference>
<dbReference type="EMBL" id="SHKL01000001">
    <property type="protein sequence ID" value="RZT87214.1"/>
    <property type="molecule type" value="Genomic_DNA"/>
</dbReference>
<feature type="transmembrane region" description="Helical" evidence="1">
    <location>
        <begin position="62"/>
        <end position="82"/>
    </location>
</feature>
<name>A0A4Q7V187_PSEST</name>
<organism evidence="2 3">
    <name type="scientific">Pseudonocardia sediminis</name>
    <dbReference type="NCBI Taxonomy" id="1397368"/>
    <lineage>
        <taxon>Bacteria</taxon>
        <taxon>Bacillati</taxon>
        <taxon>Actinomycetota</taxon>
        <taxon>Actinomycetes</taxon>
        <taxon>Pseudonocardiales</taxon>
        <taxon>Pseudonocardiaceae</taxon>
        <taxon>Pseudonocardia</taxon>
    </lineage>
</organism>
<proteinExistence type="predicted"/>
<sequence length="275" mass="28573">MTILALLFAVAAMVGNTVAALWEAKGSRLARYGRAVWLQPWFLAGLFADIVAWVFTVVALRFLPVFAVQAILAGAIAFTTLADNGWSVWNLVRRERIGVVAVLAGLVLVAGSAAPERPAELPAVATPILLVSFVLILAAAPFVWRAGRPMLLAFLAGLGFGGVALAVRAIQPGPLGWTSVGDLLRDPLVYAVVVMGVLGVLAFAAALRDGAVGTATAVLSVTEVVVPGLVGLFLLGDRIRSGWEPAAVLGLALALAGVVMLTRSDPDTEKAARVH</sequence>
<keyword evidence="3" id="KW-1185">Reference proteome</keyword>
<protein>
    <recommendedName>
        <fullName evidence="4">EamA-like transporter family protein</fullName>
    </recommendedName>
</protein>
<dbReference type="AlphaFoldDB" id="A0A4Q7V187"/>
<dbReference type="PANTHER" id="PTHR40761:SF1">
    <property type="entry name" value="CONSERVED INTEGRAL MEMBRANE ALANINE VALINE AND LEUCINE RICH PROTEIN-RELATED"/>
    <property type="match status" value="1"/>
</dbReference>
<feature type="transmembrane region" description="Helical" evidence="1">
    <location>
        <begin position="213"/>
        <end position="235"/>
    </location>
</feature>
<feature type="transmembrane region" description="Helical" evidence="1">
    <location>
        <begin position="188"/>
        <end position="207"/>
    </location>
</feature>
<feature type="transmembrane region" description="Helical" evidence="1">
    <location>
        <begin position="150"/>
        <end position="167"/>
    </location>
</feature>
<dbReference type="PANTHER" id="PTHR40761">
    <property type="entry name" value="CONSERVED INTEGRAL MEMBRANE ALANINE VALINE AND LEUCINE RICH PROTEIN-RELATED"/>
    <property type="match status" value="1"/>
</dbReference>